<feature type="compositionally biased region" description="Basic residues" evidence="1">
    <location>
        <begin position="652"/>
        <end position="664"/>
    </location>
</feature>
<name>A0A517YQE6_9BACT</name>
<dbReference type="AlphaFoldDB" id="A0A517YQE6"/>
<reference evidence="3 4" key="1">
    <citation type="submission" date="2019-02" db="EMBL/GenBank/DDBJ databases">
        <title>Deep-cultivation of Planctomycetes and their phenomic and genomic characterization uncovers novel biology.</title>
        <authorList>
            <person name="Wiegand S."/>
            <person name="Jogler M."/>
            <person name="Boedeker C."/>
            <person name="Pinto D."/>
            <person name="Vollmers J."/>
            <person name="Rivas-Marin E."/>
            <person name="Kohn T."/>
            <person name="Peeters S.H."/>
            <person name="Heuer A."/>
            <person name="Rast P."/>
            <person name="Oberbeckmann S."/>
            <person name="Bunk B."/>
            <person name="Jeske O."/>
            <person name="Meyerdierks A."/>
            <person name="Storesund J.E."/>
            <person name="Kallscheuer N."/>
            <person name="Luecker S."/>
            <person name="Lage O.M."/>
            <person name="Pohl T."/>
            <person name="Merkel B.J."/>
            <person name="Hornburger P."/>
            <person name="Mueller R.-W."/>
            <person name="Bruemmer F."/>
            <person name="Labrenz M."/>
            <person name="Spormann A.M."/>
            <person name="Op den Camp H."/>
            <person name="Overmann J."/>
            <person name="Amann R."/>
            <person name="Jetten M.S.M."/>
            <person name="Mascher T."/>
            <person name="Medema M.H."/>
            <person name="Devos D.P."/>
            <person name="Kaster A.-K."/>
            <person name="Ovreas L."/>
            <person name="Rohde M."/>
            <person name="Galperin M.Y."/>
            <person name="Jogler C."/>
        </authorList>
    </citation>
    <scope>NUCLEOTIDE SEQUENCE [LARGE SCALE GENOMIC DNA]</scope>
    <source>
        <strain evidence="3 4">KS4</strain>
    </source>
</reference>
<dbReference type="Gene3D" id="3.40.30.10">
    <property type="entry name" value="Glutaredoxin"/>
    <property type="match status" value="1"/>
</dbReference>
<feature type="region of interest" description="Disordered" evidence="1">
    <location>
        <begin position="49"/>
        <end position="75"/>
    </location>
</feature>
<dbReference type="SUPFAM" id="SSF52833">
    <property type="entry name" value="Thioredoxin-like"/>
    <property type="match status" value="1"/>
</dbReference>
<dbReference type="InterPro" id="IPR036249">
    <property type="entry name" value="Thioredoxin-like_sf"/>
</dbReference>
<evidence type="ECO:0000256" key="2">
    <source>
        <dbReference type="SAM" id="SignalP"/>
    </source>
</evidence>
<proteinExistence type="predicted"/>
<feature type="compositionally biased region" description="Polar residues" evidence="1">
    <location>
        <begin position="621"/>
        <end position="639"/>
    </location>
</feature>
<dbReference type="KEGG" id="pcor:KS4_04620"/>
<dbReference type="Proteomes" id="UP000317369">
    <property type="component" value="Chromosome"/>
</dbReference>
<sequence length="664" mass="73351" precursor="true">MRKLGTAATIFGLCALAFTANTANAEYPIKSQNSSDSVPWKIKEIKSDEPITQESQAAKDKAEQQAIKQAEQDKEKAEKDKLQLQAQLANLQQEMLAVKLESLAERIKLLEGELTRDEAYSERIKRMADKIVNDARDAGKKTVSQKLKIDAFNIEISVYDLLAQFALQNKNWDLLGDQAAKLLATGGKLERLNRPNGKAQGVFWRLQAQLLDNQRSQQAISLAAASRTKPDSRNTTAYWQQKSISQIERTLTDLQRLDSEANPEGMSKGEIGQQIADIYKAVQLGLINLYAQAGLTTQASVMLEEMRIRWNDDPEFLSATTDVQAMAEQLGETLNFQIQTAKGKLWKPEDFTGKRKVIVFTNKELQTDSAWRETQTWLKKLWQKRQATGAQVLLVHTTTPDLNFPASAAGNTYPQASISLQPNDLLKSLGITSLPWIIVLNKENKIQAVGQSASIFLNQFPDIDKQPKTKPQFVPLQVGRKLNLSLNIANSVGWSSANHIGKTVVLILGDATRIKQFDKTISGALKSRNLTPDQIAQSLEAFRIAILVNDKEGDGIQFLPRTSKWVQTCIAAGPTSKALLQKLHVKALPTMIFVDPAGVVTYVGNDFSQLTTLISNLPLASKTQPTKPVPAKSQSSTKPQLAPASETPGPKLLKKPAALRKNTK</sequence>
<dbReference type="EMBL" id="CP036425">
    <property type="protein sequence ID" value="QDU32430.1"/>
    <property type="molecule type" value="Genomic_DNA"/>
</dbReference>
<keyword evidence="2" id="KW-0732">Signal</keyword>
<evidence type="ECO:0000313" key="3">
    <source>
        <dbReference type="EMBL" id="QDU32430.1"/>
    </source>
</evidence>
<organism evidence="3 4">
    <name type="scientific">Poriferisphaera corsica</name>
    <dbReference type="NCBI Taxonomy" id="2528020"/>
    <lineage>
        <taxon>Bacteria</taxon>
        <taxon>Pseudomonadati</taxon>
        <taxon>Planctomycetota</taxon>
        <taxon>Phycisphaerae</taxon>
        <taxon>Phycisphaerales</taxon>
        <taxon>Phycisphaeraceae</taxon>
        <taxon>Poriferisphaera</taxon>
    </lineage>
</organism>
<protein>
    <recommendedName>
        <fullName evidence="5">Thioredoxin domain-containing protein</fullName>
    </recommendedName>
</protein>
<feature type="chain" id="PRO_5021995022" description="Thioredoxin domain-containing protein" evidence="2">
    <location>
        <begin position="26"/>
        <end position="664"/>
    </location>
</feature>
<evidence type="ECO:0008006" key="5">
    <source>
        <dbReference type="Google" id="ProtNLM"/>
    </source>
</evidence>
<feature type="signal peptide" evidence="2">
    <location>
        <begin position="1"/>
        <end position="25"/>
    </location>
</feature>
<feature type="region of interest" description="Disordered" evidence="1">
    <location>
        <begin position="621"/>
        <end position="664"/>
    </location>
</feature>
<evidence type="ECO:0000313" key="4">
    <source>
        <dbReference type="Proteomes" id="UP000317369"/>
    </source>
</evidence>
<gene>
    <name evidence="3" type="ORF">KS4_04620</name>
</gene>
<keyword evidence="4" id="KW-1185">Reference proteome</keyword>
<evidence type="ECO:0000256" key="1">
    <source>
        <dbReference type="SAM" id="MobiDB-lite"/>
    </source>
</evidence>
<dbReference type="RefSeq" id="WP_145074018.1">
    <property type="nucleotide sequence ID" value="NZ_CP036425.1"/>
</dbReference>
<accession>A0A517YQE6</accession>